<evidence type="ECO:0000313" key="12">
    <source>
        <dbReference type="Proteomes" id="UP000199205"/>
    </source>
</evidence>
<evidence type="ECO:0000256" key="3">
    <source>
        <dbReference type="ARBA" id="ARBA00022519"/>
    </source>
</evidence>
<dbReference type="PANTHER" id="PTHR30443">
    <property type="entry name" value="INNER MEMBRANE PROTEIN"/>
    <property type="match status" value="1"/>
</dbReference>
<evidence type="ECO:0000256" key="4">
    <source>
        <dbReference type="ARBA" id="ARBA00022679"/>
    </source>
</evidence>
<dbReference type="InterPro" id="IPR000917">
    <property type="entry name" value="Sulfatase_N"/>
</dbReference>
<feature type="transmembrane region" description="Helical" evidence="8">
    <location>
        <begin position="184"/>
        <end position="206"/>
    </location>
</feature>
<evidence type="ECO:0000313" key="11">
    <source>
        <dbReference type="EMBL" id="SCB16937.1"/>
    </source>
</evidence>
<evidence type="ECO:0000256" key="7">
    <source>
        <dbReference type="ARBA" id="ARBA00023136"/>
    </source>
</evidence>
<feature type="transmembrane region" description="Helical" evidence="8">
    <location>
        <begin position="81"/>
        <end position="102"/>
    </location>
</feature>
<evidence type="ECO:0000259" key="9">
    <source>
        <dbReference type="Pfam" id="PF00884"/>
    </source>
</evidence>
<feature type="transmembrane region" description="Helical" evidence="8">
    <location>
        <begin position="151"/>
        <end position="172"/>
    </location>
</feature>
<keyword evidence="5 8" id="KW-0812">Transmembrane</keyword>
<feature type="domain" description="Sulfatase N-terminal" evidence="9">
    <location>
        <begin position="268"/>
        <end position="557"/>
    </location>
</feature>
<accession>A0A1C3UNM5</accession>
<gene>
    <name evidence="11" type="ORF">GA0061101_10317</name>
</gene>
<dbReference type="InterPro" id="IPR058130">
    <property type="entry name" value="PEA_transf_C"/>
</dbReference>
<dbReference type="GO" id="GO:0016776">
    <property type="term" value="F:phosphotransferase activity, phosphate group as acceptor"/>
    <property type="evidence" value="ECO:0007669"/>
    <property type="project" value="TreeGrafter"/>
</dbReference>
<evidence type="ECO:0000256" key="1">
    <source>
        <dbReference type="ARBA" id="ARBA00004429"/>
    </source>
</evidence>
<proteinExistence type="predicted"/>
<evidence type="ECO:0000256" key="6">
    <source>
        <dbReference type="ARBA" id="ARBA00022989"/>
    </source>
</evidence>
<dbReference type="InterPro" id="IPR017850">
    <property type="entry name" value="Alkaline_phosphatase_core_sf"/>
</dbReference>
<keyword evidence="3" id="KW-0997">Cell inner membrane</keyword>
<evidence type="ECO:0000256" key="8">
    <source>
        <dbReference type="SAM" id="Phobius"/>
    </source>
</evidence>
<dbReference type="AlphaFoldDB" id="A0A1C3UNM5"/>
<reference evidence="11 12" key="1">
    <citation type="submission" date="2016-08" db="EMBL/GenBank/DDBJ databases">
        <authorList>
            <person name="Seilhamer J.J."/>
        </authorList>
    </citation>
    <scope>NUCLEOTIDE SEQUENCE [LARGE SCALE GENOMIC DNA]</scope>
    <source>
        <strain evidence="11 12">P1-7</strain>
    </source>
</reference>
<protein>
    <submittedName>
        <fullName evidence="11">Lipid A ethanolaminephosphotransferase</fullName>
    </submittedName>
</protein>
<comment type="subcellular location">
    <subcellularLocation>
        <location evidence="1">Cell inner membrane</location>
        <topology evidence="1">Multi-pass membrane protein</topology>
    </subcellularLocation>
</comment>
<dbReference type="EMBL" id="FMAF01000003">
    <property type="protein sequence ID" value="SCB16937.1"/>
    <property type="molecule type" value="Genomic_DNA"/>
</dbReference>
<sequence length="582" mass="64509">MVAGFNTRTCALRHRVFRPRRQHMPRRKPLNEKNISSGRHFVRPAIGSVTLCLIVALYVLLVTNQMFWTKAYSYFTTEPAAFIAFVAGISAGIFAFFTLFSAKYVTKPVLIFFVLVASVSSWFNDQFGVIIDKEMIRNAAVSTGAEAGHLITARFAMHVLLTGILPSLVIIWVRIVHRPIFKKLVHNTAVILACVAVFVAAGTTFYKTYAGVGRAHRDLMDTLNPVMPITSVVRYAIDTQRDANVVAGPLGTDARRVGVVDNGKPRVTIIVAGETARAQNFSLGGYAKMTNPELAKRNVVYFPNTSSCGTATATSIPCLFSVYTRAEYSHRKGLETENLLDVLTHAKVGVTWLDNDTGSYNVTDRVPYTYLPPSNDPRFCKDGECKDEILVDKVDGWLDKVKGDSVLVLHQLGSHGPAYYQRYPEEFRRFRPDCRANDFGSCSQEEITNAYDNTILYTDHIVSMIIDKLKQRSNSLSGAVLYFSDHGESLGENGIYLHGAPYIIAPVQQTQVPMLVWMADDLAKAGGYDMACLSKRAPEGTHSHDNIFHSVLGMMDISTKVYDPSLDVFAACRTPSNKLAQK</sequence>
<feature type="domain" description="Phosphoethanolamine transferase N-terminal" evidence="10">
    <location>
        <begin position="92"/>
        <end position="236"/>
    </location>
</feature>
<keyword evidence="4 11" id="KW-0808">Transferase</keyword>
<dbReference type="Gene3D" id="3.40.720.10">
    <property type="entry name" value="Alkaline Phosphatase, subunit A"/>
    <property type="match status" value="1"/>
</dbReference>
<dbReference type="Pfam" id="PF00884">
    <property type="entry name" value="Sulfatase"/>
    <property type="match status" value="1"/>
</dbReference>
<dbReference type="InterPro" id="IPR012549">
    <property type="entry name" value="EptA-like_N"/>
</dbReference>
<keyword evidence="2" id="KW-1003">Cell membrane</keyword>
<evidence type="ECO:0000256" key="2">
    <source>
        <dbReference type="ARBA" id="ARBA00022475"/>
    </source>
</evidence>
<dbReference type="OrthoDB" id="9786870at2"/>
<organism evidence="11 12">
    <name type="scientific">Rhizobium lusitanum</name>
    <dbReference type="NCBI Taxonomy" id="293958"/>
    <lineage>
        <taxon>Bacteria</taxon>
        <taxon>Pseudomonadati</taxon>
        <taxon>Pseudomonadota</taxon>
        <taxon>Alphaproteobacteria</taxon>
        <taxon>Hyphomicrobiales</taxon>
        <taxon>Rhizobiaceae</taxon>
        <taxon>Rhizobium/Agrobacterium group</taxon>
        <taxon>Rhizobium</taxon>
    </lineage>
</organism>
<name>A0A1C3UNM5_9HYPH</name>
<dbReference type="NCBIfam" id="NF028537">
    <property type="entry name" value="P_eth_NH2_trans"/>
    <property type="match status" value="1"/>
</dbReference>
<dbReference type="CDD" id="cd16017">
    <property type="entry name" value="LptA"/>
    <property type="match status" value="1"/>
</dbReference>
<dbReference type="PANTHER" id="PTHR30443:SF0">
    <property type="entry name" value="PHOSPHOETHANOLAMINE TRANSFERASE EPTA"/>
    <property type="match status" value="1"/>
</dbReference>
<feature type="transmembrane region" description="Helical" evidence="8">
    <location>
        <begin position="109"/>
        <end position="131"/>
    </location>
</feature>
<evidence type="ECO:0000256" key="5">
    <source>
        <dbReference type="ARBA" id="ARBA00022692"/>
    </source>
</evidence>
<dbReference type="SUPFAM" id="SSF53649">
    <property type="entry name" value="Alkaline phosphatase-like"/>
    <property type="match status" value="1"/>
</dbReference>
<dbReference type="InterPro" id="IPR040423">
    <property type="entry name" value="PEA_transferase"/>
</dbReference>
<evidence type="ECO:0000259" key="10">
    <source>
        <dbReference type="Pfam" id="PF08019"/>
    </source>
</evidence>
<dbReference type="GO" id="GO:0009244">
    <property type="term" value="P:lipopolysaccharide core region biosynthetic process"/>
    <property type="evidence" value="ECO:0007669"/>
    <property type="project" value="TreeGrafter"/>
</dbReference>
<feature type="transmembrane region" description="Helical" evidence="8">
    <location>
        <begin position="41"/>
        <end position="61"/>
    </location>
</feature>
<dbReference type="Pfam" id="PF08019">
    <property type="entry name" value="EptA_B_N"/>
    <property type="match status" value="1"/>
</dbReference>
<dbReference type="Proteomes" id="UP000199205">
    <property type="component" value="Unassembled WGS sequence"/>
</dbReference>
<keyword evidence="7 8" id="KW-0472">Membrane</keyword>
<keyword evidence="6 8" id="KW-1133">Transmembrane helix</keyword>
<dbReference type="GO" id="GO:0005886">
    <property type="term" value="C:plasma membrane"/>
    <property type="evidence" value="ECO:0007669"/>
    <property type="project" value="UniProtKB-SubCell"/>
</dbReference>